<reference evidence="1" key="1">
    <citation type="journal article" date="2015" name="Nature">
        <title>Complex archaea that bridge the gap between prokaryotes and eukaryotes.</title>
        <authorList>
            <person name="Spang A."/>
            <person name="Saw J.H."/>
            <person name="Jorgensen S.L."/>
            <person name="Zaremba-Niedzwiedzka K."/>
            <person name="Martijn J."/>
            <person name="Lind A.E."/>
            <person name="van Eijk R."/>
            <person name="Schleper C."/>
            <person name="Guy L."/>
            <person name="Ettema T.J."/>
        </authorList>
    </citation>
    <scope>NUCLEOTIDE SEQUENCE</scope>
</reference>
<comment type="caution">
    <text evidence="1">The sequence shown here is derived from an EMBL/GenBank/DDBJ whole genome shotgun (WGS) entry which is preliminary data.</text>
</comment>
<sequence>MKTIYVVLRGENREFRRLFSSRGGAEGYISTGQKAGIDGSESEFVEVHQVREEASCDSCISNEE</sequence>
<evidence type="ECO:0000313" key="1">
    <source>
        <dbReference type="EMBL" id="KKN91244.1"/>
    </source>
</evidence>
<name>A0A0F9UHU6_9ZZZZ</name>
<organism evidence="1">
    <name type="scientific">marine sediment metagenome</name>
    <dbReference type="NCBI Taxonomy" id="412755"/>
    <lineage>
        <taxon>unclassified sequences</taxon>
        <taxon>metagenomes</taxon>
        <taxon>ecological metagenomes</taxon>
    </lineage>
</organism>
<accession>A0A0F9UHU6</accession>
<proteinExistence type="predicted"/>
<protein>
    <submittedName>
        <fullName evidence="1">Uncharacterized protein</fullName>
    </submittedName>
</protein>
<gene>
    <name evidence="1" type="ORF">LCGC14_0221120</name>
</gene>
<dbReference type="EMBL" id="LAZR01000105">
    <property type="protein sequence ID" value="KKN91244.1"/>
    <property type="molecule type" value="Genomic_DNA"/>
</dbReference>
<dbReference type="AlphaFoldDB" id="A0A0F9UHU6"/>